<evidence type="ECO:0000256" key="5">
    <source>
        <dbReference type="ARBA" id="ARBA00023242"/>
    </source>
</evidence>
<reference evidence="8 10" key="1">
    <citation type="journal article" date="2012" name="Nature">
        <title>Algal genomes reveal evolutionary mosaicism and the fate of nucleomorphs.</title>
        <authorList>
            <consortium name="DOE Joint Genome Institute"/>
            <person name="Curtis B.A."/>
            <person name="Tanifuji G."/>
            <person name="Burki F."/>
            <person name="Gruber A."/>
            <person name="Irimia M."/>
            <person name="Maruyama S."/>
            <person name="Arias M.C."/>
            <person name="Ball S.G."/>
            <person name="Gile G.H."/>
            <person name="Hirakawa Y."/>
            <person name="Hopkins J.F."/>
            <person name="Kuo A."/>
            <person name="Rensing S.A."/>
            <person name="Schmutz J."/>
            <person name="Symeonidi A."/>
            <person name="Elias M."/>
            <person name="Eveleigh R.J."/>
            <person name="Herman E.K."/>
            <person name="Klute M.J."/>
            <person name="Nakayama T."/>
            <person name="Obornik M."/>
            <person name="Reyes-Prieto A."/>
            <person name="Armbrust E.V."/>
            <person name="Aves S.J."/>
            <person name="Beiko R.G."/>
            <person name="Coutinho P."/>
            <person name="Dacks J.B."/>
            <person name="Durnford D.G."/>
            <person name="Fast N.M."/>
            <person name="Green B.R."/>
            <person name="Grisdale C.J."/>
            <person name="Hempel F."/>
            <person name="Henrissat B."/>
            <person name="Hoppner M.P."/>
            <person name="Ishida K."/>
            <person name="Kim E."/>
            <person name="Koreny L."/>
            <person name="Kroth P.G."/>
            <person name="Liu Y."/>
            <person name="Malik S.B."/>
            <person name="Maier U.G."/>
            <person name="McRose D."/>
            <person name="Mock T."/>
            <person name="Neilson J.A."/>
            <person name="Onodera N.T."/>
            <person name="Poole A.M."/>
            <person name="Pritham E.J."/>
            <person name="Richards T.A."/>
            <person name="Rocap G."/>
            <person name="Roy S.W."/>
            <person name="Sarai C."/>
            <person name="Schaack S."/>
            <person name="Shirato S."/>
            <person name="Slamovits C.H."/>
            <person name="Spencer D.F."/>
            <person name="Suzuki S."/>
            <person name="Worden A.Z."/>
            <person name="Zauner S."/>
            <person name="Barry K."/>
            <person name="Bell C."/>
            <person name="Bharti A.K."/>
            <person name="Crow J.A."/>
            <person name="Grimwood J."/>
            <person name="Kramer R."/>
            <person name="Lindquist E."/>
            <person name="Lucas S."/>
            <person name="Salamov A."/>
            <person name="McFadden G.I."/>
            <person name="Lane C.E."/>
            <person name="Keeling P.J."/>
            <person name="Gray M.W."/>
            <person name="Grigoriev I.V."/>
            <person name="Archibald J.M."/>
        </authorList>
    </citation>
    <scope>NUCLEOTIDE SEQUENCE</scope>
    <source>
        <strain evidence="8 10">CCMP2712</strain>
    </source>
</reference>
<evidence type="ECO:0000256" key="6">
    <source>
        <dbReference type="SAM" id="MobiDB-lite"/>
    </source>
</evidence>
<dbReference type="RefSeq" id="XP_005832105.1">
    <property type="nucleotide sequence ID" value="XM_005832048.1"/>
</dbReference>
<dbReference type="PROSITE" id="PS50066">
    <property type="entry name" value="MADS_BOX_2"/>
    <property type="match status" value="1"/>
</dbReference>
<keyword evidence="10" id="KW-1185">Reference proteome</keyword>
<proteinExistence type="predicted"/>
<dbReference type="InterPro" id="IPR036879">
    <property type="entry name" value="TF_MADSbox_sf"/>
</dbReference>
<gene>
    <name evidence="8" type="ORF">GUITHDRAFT_109170</name>
</gene>
<keyword evidence="3" id="KW-0238">DNA-binding</keyword>
<evidence type="ECO:0000256" key="2">
    <source>
        <dbReference type="ARBA" id="ARBA00023015"/>
    </source>
</evidence>
<dbReference type="GeneID" id="17301657"/>
<evidence type="ECO:0000256" key="1">
    <source>
        <dbReference type="ARBA" id="ARBA00004123"/>
    </source>
</evidence>
<dbReference type="InterPro" id="IPR002100">
    <property type="entry name" value="TF_MADSbox"/>
</dbReference>
<accession>L1JAK3</accession>
<dbReference type="AlphaFoldDB" id="L1JAK3"/>
<evidence type="ECO:0000256" key="3">
    <source>
        <dbReference type="ARBA" id="ARBA00023125"/>
    </source>
</evidence>
<organism evidence="8">
    <name type="scientific">Guillardia theta (strain CCMP2712)</name>
    <name type="common">Cryptophyte</name>
    <dbReference type="NCBI Taxonomy" id="905079"/>
    <lineage>
        <taxon>Eukaryota</taxon>
        <taxon>Cryptophyceae</taxon>
        <taxon>Pyrenomonadales</taxon>
        <taxon>Geminigeraceae</taxon>
        <taxon>Guillardia</taxon>
    </lineage>
</organism>
<evidence type="ECO:0000313" key="8">
    <source>
        <dbReference type="EMBL" id="EKX45125.1"/>
    </source>
</evidence>
<evidence type="ECO:0000313" key="9">
    <source>
        <dbReference type="EnsemblProtists" id="EKX45125"/>
    </source>
</evidence>
<reference evidence="9" key="3">
    <citation type="submission" date="2016-03" db="UniProtKB">
        <authorList>
            <consortium name="EnsemblProtists"/>
        </authorList>
    </citation>
    <scope>IDENTIFICATION</scope>
</reference>
<feature type="region of interest" description="Disordered" evidence="6">
    <location>
        <begin position="571"/>
        <end position="595"/>
    </location>
</feature>
<evidence type="ECO:0000256" key="4">
    <source>
        <dbReference type="ARBA" id="ARBA00023163"/>
    </source>
</evidence>
<comment type="subcellular location">
    <subcellularLocation>
        <location evidence="1">Nucleus</location>
    </subcellularLocation>
</comment>
<feature type="compositionally biased region" description="Basic and acidic residues" evidence="6">
    <location>
        <begin position="575"/>
        <end position="595"/>
    </location>
</feature>
<dbReference type="GO" id="GO:0005634">
    <property type="term" value="C:nucleus"/>
    <property type="evidence" value="ECO:0007669"/>
    <property type="project" value="UniProtKB-SubCell"/>
</dbReference>
<dbReference type="STRING" id="905079.L1JAK3"/>
<dbReference type="PaxDb" id="55529-EKX45125"/>
<evidence type="ECO:0000313" key="10">
    <source>
        <dbReference type="Proteomes" id="UP000011087"/>
    </source>
</evidence>
<dbReference type="Proteomes" id="UP000011087">
    <property type="component" value="Unassembled WGS sequence"/>
</dbReference>
<dbReference type="GO" id="GO:0003677">
    <property type="term" value="F:DNA binding"/>
    <property type="evidence" value="ECO:0007669"/>
    <property type="project" value="UniProtKB-KW"/>
</dbReference>
<keyword evidence="2" id="KW-0805">Transcription regulation</keyword>
<dbReference type="GO" id="GO:0046983">
    <property type="term" value="F:protein dimerization activity"/>
    <property type="evidence" value="ECO:0007669"/>
    <property type="project" value="InterPro"/>
</dbReference>
<dbReference type="EnsemblProtists" id="EKX45125">
    <property type="protein sequence ID" value="EKX45125"/>
    <property type="gene ID" value="GUITHDRAFT_109170"/>
</dbReference>
<dbReference type="KEGG" id="gtt:GUITHDRAFT_109170"/>
<dbReference type="HOGENOM" id="CLU_405169_0_0_1"/>
<name>L1JAK3_GUITC</name>
<reference evidence="10" key="2">
    <citation type="submission" date="2012-11" db="EMBL/GenBank/DDBJ databases">
        <authorList>
            <person name="Kuo A."/>
            <person name="Curtis B.A."/>
            <person name="Tanifuji G."/>
            <person name="Burki F."/>
            <person name="Gruber A."/>
            <person name="Irimia M."/>
            <person name="Maruyama S."/>
            <person name="Arias M.C."/>
            <person name="Ball S.G."/>
            <person name="Gile G.H."/>
            <person name="Hirakawa Y."/>
            <person name="Hopkins J.F."/>
            <person name="Rensing S.A."/>
            <person name="Schmutz J."/>
            <person name="Symeonidi A."/>
            <person name="Elias M."/>
            <person name="Eveleigh R.J."/>
            <person name="Herman E.K."/>
            <person name="Klute M.J."/>
            <person name="Nakayama T."/>
            <person name="Obornik M."/>
            <person name="Reyes-Prieto A."/>
            <person name="Armbrust E.V."/>
            <person name="Aves S.J."/>
            <person name="Beiko R.G."/>
            <person name="Coutinho P."/>
            <person name="Dacks J.B."/>
            <person name="Durnford D.G."/>
            <person name="Fast N.M."/>
            <person name="Green B.R."/>
            <person name="Grisdale C."/>
            <person name="Hempe F."/>
            <person name="Henrissat B."/>
            <person name="Hoppner M.P."/>
            <person name="Ishida K.-I."/>
            <person name="Kim E."/>
            <person name="Koreny L."/>
            <person name="Kroth P.G."/>
            <person name="Liu Y."/>
            <person name="Malik S.-B."/>
            <person name="Maier U.G."/>
            <person name="McRose D."/>
            <person name="Mock T."/>
            <person name="Neilson J.A."/>
            <person name="Onodera N.T."/>
            <person name="Poole A.M."/>
            <person name="Pritham E.J."/>
            <person name="Richards T.A."/>
            <person name="Rocap G."/>
            <person name="Roy S.W."/>
            <person name="Sarai C."/>
            <person name="Schaack S."/>
            <person name="Shirato S."/>
            <person name="Slamovits C.H."/>
            <person name="Spencer D.F."/>
            <person name="Suzuki S."/>
            <person name="Worden A.Z."/>
            <person name="Zauner S."/>
            <person name="Barry K."/>
            <person name="Bell C."/>
            <person name="Bharti A.K."/>
            <person name="Crow J.A."/>
            <person name="Grimwood J."/>
            <person name="Kramer R."/>
            <person name="Lindquist E."/>
            <person name="Lucas S."/>
            <person name="Salamov A."/>
            <person name="McFadden G.I."/>
            <person name="Lane C.E."/>
            <person name="Keeling P.J."/>
            <person name="Gray M.W."/>
            <person name="Grigoriev I.V."/>
            <person name="Archibald J.M."/>
        </authorList>
    </citation>
    <scope>NUCLEOTIDE SEQUENCE</scope>
    <source>
        <strain evidence="10">CCMP2712</strain>
    </source>
</reference>
<keyword evidence="4" id="KW-0804">Transcription</keyword>
<evidence type="ECO:0000259" key="7">
    <source>
        <dbReference type="PROSITE" id="PS50066"/>
    </source>
</evidence>
<dbReference type="SUPFAM" id="SSF55455">
    <property type="entry name" value="SRF-like"/>
    <property type="match status" value="1"/>
</dbReference>
<dbReference type="EMBL" id="JH993001">
    <property type="protein sequence ID" value="EKX45125.1"/>
    <property type="molecule type" value="Genomic_DNA"/>
</dbReference>
<dbReference type="Gene3D" id="3.40.1810.10">
    <property type="entry name" value="Transcription factor, MADS-box"/>
    <property type="match status" value="1"/>
</dbReference>
<protein>
    <recommendedName>
        <fullName evidence="7">MADS-box domain-containing protein</fullName>
    </recommendedName>
</protein>
<sequence>MLTIKGAGLGLGGPTGGARGARTACEATEWESDTSARCLTGWGWGGTGSGRATVTVAGRAGSATEAYSTDAARASSLVRANAGATGSSSVTIAGAGLGLGGPTGGARGAGTACDMKDRCGCQKQVLSVMFSQGINFGKQDITSTYQIGQSSCASVQWTSDTSIVCTTTENVTSWWCNDCVAGKYTEYIDSQSSAFNCVDCPALSTSALRSTYCCVYCQNGTCDQLSLAEAYSLPNASCVPTTPTNHIRGGVPFASSSSAAGCSFSGQDIGGQYEGALCYSNINDGVYGSGSQWKSNADDNASFVGVVFNSTQRVKYVSIVASLTSDYNCTLGAVWQLQYLPLNYSNAKPEYGSAYWFNVGNFSLTTWGRNIFEINGTILANAIRLYSTAPASSCLDELETFSDGDTIPSVNTTCQEVLDTSYGSEGTIQDEETRMKVFEQRKLDLIRRAIELVHTCDCEIQMFIYSKSLKNGDEPKGSLTQYSSSDVDLLLANFLDEERVEILTDQEYDKLNALQQSDADATQASEGCRQETVTADVQAVADRAPSTEVQATSNAARKPIMLVAGGGCLSGAKAPPRDVPPRTHTNEHGLPPREMPHAVKRDLHASDNETNLNEVTEGSYNPAIEFVLIFCKMETGLETLKETGLETLKETANDADLDNAAESSTLGNSESWMLMVEEP</sequence>
<keyword evidence="5" id="KW-0539">Nucleus</keyword>
<feature type="domain" description="MADS-box" evidence="7">
    <location>
        <begin position="428"/>
        <end position="468"/>
    </location>
</feature>